<proteinExistence type="predicted"/>
<keyword evidence="2" id="KW-1185">Reference proteome</keyword>
<comment type="caution">
    <text evidence="1">The sequence shown here is derived from an EMBL/GenBank/DDBJ whole genome shotgun (WGS) entry which is preliminary data.</text>
</comment>
<protein>
    <recommendedName>
        <fullName evidence="3">PEGA domain-containing protein</fullName>
    </recommendedName>
</protein>
<reference evidence="1" key="1">
    <citation type="submission" date="2022-07" db="EMBL/GenBank/DDBJ databases">
        <title>Parvularcula maris sp. nov., an algicidal bacterium isolated from seawater.</title>
        <authorList>
            <person name="Li F."/>
        </authorList>
    </citation>
    <scope>NUCLEOTIDE SEQUENCE</scope>
    <source>
        <strain evidence="1">BGMRC 0090</strain>
    </source>
</reference>
<dbReference type="RefSeq" id="WP_256619179.1">
    <property type="nucleotide sequence ID" value="NZ_JANIBC010000004.1"/>
</dbReference>
<name>A0A9X2RHW3_9PROT</name>
<gene>
    <name evidence="1" type="ORF">NOG11_07880</name>
</gene>
<accession>A0A9X2RHW3</accession>
<organism evidence="1 2">
    <name type="scientific">Parvularcula maris</name>
    <dbReference type="NCBI Taxonomy" id="2965077"/>
    <lineage>
        <taxon>Bacteria</taxon>
        <taxon>Pseudomonadati</taxon>
        <taxon>Pseudomonadota</taxon>
        <taxon>Alphaproteobacteria</taxon>
        <taxon>Parvularculales</taxon>
        <taxon>Parvularculaceae</taxon>
        <taxon>Parvularcula</taxon>
    </lineage>
</organism>
<sequence>MKRLLPLLLLPLAACQTVSLPEGLSFARPKDEAPVPGVVIDSLPTGATLTYPHGECLTPCRIDYGMTVEVQIAKLGYRPVRLTVPLGAKDAVIELRPVGRSTAVEEESLPPL</sequence>
<dbReference type="AlphaFoldDB" id="A0A9X2RHW3"/>
<evidence type="ECO:0008006" key="3">
    <source>
        <dbReference type="Google" id="ProtNLM"/>
    </source>
</evidence>
<dbReference type="Proteomes" id="UP001142610">
    <property type="component" value="Unassembled WGS sequence"/>
</dbReference>
<dbReference type="EMBL" id="JANIBC010000004">
    <property type="protein sequence ID" value="MCQ8185309.1"/>
    <property type="molecule type" value="Genomic_DNA"/>
</dbReference>
<evidence type="ECO:0000313" key="1">
    <source>
        <dbReference type="EMBL" id="MCQ8185309.1"/>
    </source>
</evidence>
<evidence type="ECO:0000313" key="2">
    <source>
        <dbReference type="Proteomes" id="UP001142610"/>
    </source>
</evidence>